<dbReference type="Gene3D" id="3.40.50.150">
    <property type="entry name" value="Vaccinia Virus protein VP39"/>
    <property type="match status" value="1"/>
</dbReference>
<dbReference type="InterPro" id="IPR029063">
    <property type="entry name" value="SAM-dependent_MTases_sf"/>
</dbReference>
<dbReference type="EMBL" id="PCWQ01000015">
    <property type="protein sequence ID" value="PIR06257.1"/>
    <property type="molecule type" value="Genomic_DNA"/>
</dbReference>
<keyword evidence="2" id="KW-0489">Methyltransferase</keyword>
<gene>
    <name evidence="5" type="ORF">COV55_04440</name>
</gene>
<accession>A0A2H0NBJ5</accession>
<dbReference type="CDD" id="cd02440">
    <property type="entry name" value="AdoMet_MTases"/>
    <property type="match status" value="1"/>
</dbReference>
<dbReference type="InterPro" id="IPR013216">
    <property type="entry name" value="Methyltransf_11"/>
</dbReference>
<keyword evidence="3" id="KW-0808">Transferase</keyword>
<organism evidence="5 6">
    <name type="scientific">Candidatus Komeilibacteria bacterium CG11_big_fil_rev_8_21_14_0_20_36_20</name>
    <dbReference type="NCBI Taxonomy" id="1974477"/>
    <lineage>
        <taxon>Bacteria</taxon>
        <taxon>Candidatus Komeiliibacteriota</taxon>
    </lineage>
</organism>
<dbReference type="SUPFAM" id="SSF53335">
    <property type="entry name" value="S-adenosyl-L-methionine-dependent methyltransferases"/>
    <property type="match status" value="1"/>
</dbReference>
<evidence type="ECO:0000313" key="6">
    <source>
        <dbReference type="Proteomes" id="UP000230564"/>
    </source>
</evidence>
<dbReference type="InterPro" id="IPR051052">
    <property type="entry name" value="Diverse_substrate_MTase"/>
</dbReference>
<dbReference type="Pfam" id="PF08241">
    <property type="entry name" value="Methyltransf_11"/>
    <property type="match status" value="1"/>
</dbReference>
<comment type="similarity">
    <text evidence="1">Belongs to the methyltransferase superfamily.</text>
</comment>
<evidence type="ECO:0000259" key="4">
    <source>
        <dbReference type="Pfam" id="PF08241"/>
    </source>
</evidence>
<sequence length="266" mass="31480">MKKNTYAIKSQEQKDFYNQTAQQYNQWHVQKASAQIVDAWNFDNLKKFLRNNHKITRCLDLGCGTGRLSNKLLKIADEVYGIDQSIEVLKIAQKKYPHLKLTCGEVVNLTYQDNFFDLVIINGSLHHFFAVEKTLTEAQRVLKKGGYFVLLGEPNANYLKFFNPFFYLWIINRLIFKFFNLFKEKKEIDSRLIEPAAEKYNPSQLKKQIINSGFGIKKFYTYDYFHRSENRLLLKFYHSYLNFEHKFIAPIFKNMGSAIQCFAIKR</sequence>
<dbReference type="GO" id="GO:0032259">
    <property type="term" value="P:methylation"/>
    <property type="evidence" value="ECO:0007669"/>
    <property type="project" value="UniProtKB-KW"/>
</dbReference>
<feature type="domain" description="Methyltransferase type 11" evidence="4">
    <location>
        <begin position="59"/>
        <end position="150"/>
    </location>
</feature>
<dbReference type="PANTHER" id="PTHR44942">
    <property type="entry name" value="METHYLTRANSF_11 DOMAIN-CONTAINING PROTEIN"/>
    <property type="match status" value="1"/>
</dbReference>
<reference evidence="5 6" key="1">
    <citation type="submission" date="2017-09" db="EMBL/GenBank/DDBJ databases">
        <title>Depth-based differentiation of microbial function through sediment-hosted aquifers and enrichment of novel symbionts in the deep terrestrial subsurface.</title>
        <authorList>
            <person name="Probst A.J."/>
            <person name="Ladd B."/>
            <person name="Jarett J.K."/>
            <person name="Geller-Mcgrath D.E."/>
            <person name="Sieber C.M."/>
            <person name="Emerson J.B."/>
            <person name="Anantharaman K."/>
            <person name="Thomas B.C."/>
            <person name="Malmstrom R."/>
            <person name="Stieglmeier M."/>
            <person name="Klingl A."/>
            <person name="Woyke T."/>
            <person name="Ryan C.M."/>
            <person name="Banfield J.F."/>
        </authorList>
    </citation>
    <scope>NUCLEOTIDE SEQUENCE [LARGE SCALE GENOMIC DNA]</scope>
    <source>
        <strain evidence="5">CG11_big_fil_rev_8_21_14_0_20_36_20</strain>
    </source>
</reference>
<comment type="caution">
    <text evidence="5">The sequence shown here is derived from an EMBL/GenBank/DDBJ whole genome shotgun (WGS) entry which is preliminary data.</text>
</comment>
<dbReference type="Proteomes" id="UP000230564">
    <property type="component" value="Unassembled WGS sequence"/>
</dbReference>
<evidence type="ECO:0000256" key="2">
    <source>
        <dbReference type="ARBA" id="ARBA00022603"/>
    </source>
</evidence>
<evidence type="ECO:0000313" key="5">
    <source>
        <dbReference type="EMBL" id="PIR06257.1"/>
    </source>
</evidence>
<protein>
    <recommendedName>
        <fullName evidence="4">Methyltransferase type 11 domain-containing protein</fullName>
    </recommendedName>
</protein>
<name>A0A2H0NBJ5_9BACT</name>
<proteinExistence type="inferred from homology"/>
<dbReference type="AlphaFoldDB" id="A0A2H0NBJ5"/>
<evidence type="ECO:0000256" key="1">
    <source>
        <dbReference type="ARBA" id="ARBA00008361"/>
    </source>
</evidence>
<dbReference type="GO" id="GO:0008757">
    <property type="term" value="F:S-adenosylmethionine-dependent methyltransferase activity"/>
    <property type="evidence" value="ECO:0007669"/>
    <property type="project" value="InterPro"/>
</dbReference>
<dbReference type="PANTHER" id="PTHR44942:SF4">
    <property type="entry name" value="METHYLTRANSFERASE TYPE 11 DOMAIN-CONTAINING PROTEIN"/>
    <property type="match status" value="1"/>
</dbReference>
<evidence type="ECO:0000256" key="3">
    <source>
        <dbReference type="ARBA" id="ARBA00022679"/>
    </source>
</evidence>